<dbReference type="GO" id="GO:0051754">
    <property type="term" value="P:meiotic sister chromatid cohesion, centromeric"/>
    <property type="evidence" value="ECO:0007669"/>
    <property type="project" value="TreeGrafter"/>
</dbReference>
<sequence>MQRLAPTDLPMFMSVHSAHVFSKGSVLVGDVYRYGSLLDITKKQLLSMYFAVLVMYAVERLHDKGIIHADIKPDNFLLNAGKLENLVSSGLVLLDFGQSIDLQLFQRGTRFRGSSKTHSFCCPEMLQNQPWTIQVGLSKTKFCILFFFLFKKNENNHNAREKRFFHEAISVPSTKLGTSVPTLRRTRNQHLSNLKSELSNLSPSSRPP</sequence>
<evidence type="ECO:0000256" key="2">
    <source>
        <dbReference type="ARBA" id="ARBA00022454"/>
    </source>
</evidence>
<dbReference type="AlphaFoldDB" id="A0A8C4PZR4"/>
<dbReference type="InterPro" id="IPR008271">
    <property type="entry name" value="Ser/Thr_kinase_AS"/>
</dbReference>
<keyword evidence="2" id="KW-0158">Chromosome</keyword>
<dbReference type="SUPFAM" id="SSF56112">
    <property type="entry name" value="Protein kinase-like (PK-like)"/>
    <property type="match status" value="1"/>
</dbReference>
<dbReference type="Proteomes" id="UP000694388">
    <property type="component" value="Unplaced"/>
</dbReference>
<dbReference type="InterPro" id="IPR015661">
    <property type="entry name" value="Bub1/Mad3"/>
</dbReference>
<organism evidence="6 7">
    <name type="scientific">Eptatretus burgeri</name>
    <name type="common">Inshore hagfish</name>
    <dbReference type="NCBI Taxonomy" id="7764"/>
    <lineage>
        <taxon>Eukaryota</taxon>
        <taxon>Metazoa</taxon>
        <taxon>Chordata</taxon>
        <taxon>Craniata</taxon>
        <taxon>Vertebrata</taxon>
        <taxon>Cyclostomata</taxon>
        <taxon>Myxini</taxon>
        <taxon>Myxiniformes</taxon>
        <taxon>Myxinidae</taxon>
        <taxon>Eptatretinae</taxon>
        <taxon>Eptatretus</taxon>
    </lineage>
</organism>
<dbReference type="GO" id="GO:0005634">
    <property type="term" value="C:nucleus"/>
    <property type="evidence" value="ECO:0007669"/>
    <property type="project" value="TreeGrafter"/>
</dbReference>
<dbReference type="InterPro" id="IPR011009">
    <property type="entry name" value="Kinase-like_dom_sf"/>
</dbReference>
<dbReference type="GO" id="GO:0032991">
    <property type="term" value="C:protein-containing complex"/>
    <property type="evidence" value="ECO:0007669"/>
    <property type="project" value="UniProtKB-ARBA"/>
</dbReference>
<evidence type="ECO:0000313" key="7">
    <source>
        <dbReference type="Proteomes" id="UP000694388"/>
    </source>
</evidence>
<dbReference type="GO" id="GO:0007094">
    <property type="term" value="P:mitotic spindle assembly checkpoint signaling"/>
    <property type="evidence" value="ECO:0007669"/>
    <property type="project" value="InterPro"/>
</dbReference>
<name>A0A8C4PZR4_EPTBU</name>
<dbReference type="GO" id="GO:0005524">
    <property type="term" value="F:ATP binding"/>
    <property type="evidence" value="ECO:0007669"/>
    <property type="project" value="InterPro"/>
</dbReference>
<dbReference type="PROSITE" id="PS00108">
    <property type="entry name" value="PROTEIN_KINASE_ST"/>
    <property type="match status" value="1"/>
</dbReference>
<dbReference type="GO" id="GO:0004672">
    <property type="term" value="F:protein kinase activity"/>
    <property type="evidence" value="ECO:0007669"/>
    <property type="project" value="InterPro"/>
</dbReference>
<dbReference type="Ensembl" id="ENSEBUT00000008308.1">
    <property type="protein sequence ID" value="ENSEBUP00000007820.1"/>
    <property type="gene ID" value="ENSEBUG00000005089.1"/>
</dbReference>
<dbReference type="Pfam" id="PF00069">
    <property type="entry name" value="Pkinase"/>
    <property type="match status" value="1"/>
</dbReference>
<evidence type="ECO:0000256" key="4">
    <source>
        <dbReference type="ARBA" id="ARBA00023328"/>
    </source>
</evidence>
<dbReference type="GO" id="GO:0000776">
    <property type="term" value="C:kinetochore"/>
    <property type="evidence" value="ECO:0007669"/>
    <property type="project" value="UniProtKB-KW"/>
</dbReference>
<evidence type="ECO:0000256" key="3">
    <source>
        <dbReference type="ARBA" id="ARBA00022838"/>
    </source>
</evidence>
<reference evidence="6" key="1">
    <citation type="submission" date="2025-08" db="UniProtKB">
        <authorList>
            <consortium name="Ensembl"/>
        </authorList>
    </citation>
    <scope>IDENTIFICATION</scope>
</reference>
<keyword evidence="7" id="KW-1185">Reference proteome</keyword>
<keyword evidence="4" id="KW-0137">Centromere</keyword>
<protein>
    <recommendedName>
        <fullName evidence="5">Protein kinase domain-containing protein</fullName>
    </recommendedName>
</protein>
<feature type="domain" description="Protein kinase" evidence="5">
    <location>
        <begin position="1"/>
        <end position="208"/>
    </location>
</feature>
<comment type="subcellular location">
    <subcellularLocation>
        <location evidence="1">Chromosome</location>
        <location evidence="1">Centromere</location>
        <location evidence="1">Kinetochore</location>
    </subcellularLocation>
</comment>
<dbReference type="GeneTree" id="ENSGT00940000157865"/>
<accession>A0A8C4PZR4</accession>
<evidence type="ECO:0000313" key="6">
    <source>
        <dbReference type="Ensembl" id="ENSEBUP00000007820.1"/>
    </source>
</evidence>
<dbReference type="PROSITE" id="PS50011">
    <property type="entry name" value="PROTEIN_KINASE_DOM"/>
    <property type="match status" value="1"/>
</dbReference>
<reference evidence="6" key="2">
    <citation type="submission" date="2025-09" db="UniProtKB">
        <authorList>
            <consortium name="Ensembl"/>
        </authorList>
    </citation>
    <scope>IDENTIFICATION</scope>
</reference>
<dbReference type="PANTHER" id="PTHR14030">
    <property type="entry name" value="MITOTIC CHECKPOINT SERINE/THREONINE-PROTEIN KINASE BUB1"/>
    <property type="match status" value="1"/>
</dbReference>
<keyword evidence="3" id="KW-0995">Kinetochore</keyword>
<proteinExistence type="predicted"/>
<dbReference type="Gene3D" id="1.10.510.10">
    <property type="entry name" value="Transferase(Phosphotransferase) domain 1"/>
    <property type="match status" value="1"/>
</dbReference>
<dbReference type="InterPro" id="IPR000719">
    <property type="entry name" value="Prot_kinase_dom"/>
</dbReference>
<dbReference type="PANTHER" id="PTHR14030:SF4">
    <property type="entry name" value="BUB1 KINASE, ISOFORM A-RELATED"/>
    <property type="match status" value="1"/>
</dbReference>
<evidence type="ECO:0000259" key="5">
    <source>
        <dbReference type="PROSITE" id="PS50011"/>
    </source>
</evidence>
<evidence type="ECO:0000256" key="1">
    <source>
        <dbReference type="ARBA" id="ARBA00004629"/>
    </source>
</evidence>